<proteinExistence type="inferred from homology"/>
<keyword evidence="2" id="KW-0479">Metal-binding</keyword>
<name>A0A1Q2MCW0_9BACT</name>
<dbReference type="KEGG" id="pbas:SMSP2_00846"/>
<organism evidence="6 7">
    <name type="scientific">Limihaloglobus sulfuriphilus</name>
    <dbReference type="NCBI Taxonomy" id="1851148"/>
    <lineage>
        <taxon>Bacteria</taxon>
        <taxon>Pseudomonadati</taxon>
        <taxon>Planctomycetota</taxon>
        <taxon>Phycisphaerae</taxon>
        <taxon>Sedimentisphaerales</taxon>
        <taxon>Sedimentisphaeraceae</taxon>
        <taxon>Limihaloglobus</taxon>
    </lineage>
</organism>
<evidence type="ECO:0000313" key="7">
    <source>
        <dbReference type="Proteomes" id="UP000188181"/>
    </source>
</evidence>
<sequence precursor="true">MAKLTRRSFLCMAGSGVLSLGFSSLLSDEKLKRPNILFIVSEDTGPELGCYGDRYARTPSLDKLAQKGVRFENAFVPYSVCSPSRASFLTGLYPHQHGQIGLATHKYRMYREFPSIPSFLKQAGYRTGIIGKLHVNPESAFPFDFHEIKSSNFGKGERDVEEYADSAMKFISASKEPFFLFINYPDTHFPLLRQDHGLPKEPLEGKDVKTLPWVGIDNPRLREFTADYYNSISRLDSGIGMLLDKLEKSGKKDNTLIIYIGDHGPQFSRGKTSVYEAALRIPMIVSRPGHIQEGIAPEELVSTIDILPTILKACGITVPDNLPGLALQPLMGGEKTRWRDYIYAQTNGSAPVFYFQQHSIRGTRFKLIINPLQNRKNPCAVAYKTHLNAFFNAGVLQEEIDNAGQKIQKVYETYLNPPEYELYDLKNDPYEFDNLAYDTDYSVEKERLLRAFKQWQKQTQDPLSDPEKLKKLTKEHDRLKNYNYKKDKQFEWEYPEYFFGN</sequence>
<dbReference type="GO" id="GO:0004065">
    <property type="term" value="F:arylsulfatase activity"/>
    <property type="evidence" value="ECO:0007669"/>
    <property type="project" value="UniProtKB-EC"/>
</dbReference>
<keyword evidence="3 6" id="KW-0378">Hydrolase</keyword>
<accession>A0A1Q2MCW0</accession>
<dbReference type="STRING" id="1851148.SMSP2_00846"/>
<evidence type="ECO:0000256" key="1">
    <source>
        <dbReference type="ARBA" id="ARBA00008779"/>
    </source>
</evidence>
<keyword evidence="4" id="KW-0106">Calcium</keyword>
<dbReference type="RefSeq" id="WP_146682754.1">
    <property type="nucleotide sequence ID" value="NZ_CP019646.1"/>
</dbReference>
<reference evidence="7" key="1">
    <citation type="submission" date="2017-02" db="EMBL/GenBank/DDBJ databases">
        <title>Comparative genomics and description of representatives of a novel lineage of planctomycetes thriving in anoxic sediments.</title>
        <authorList>
            <person name="Spring S."/>
            <person name="Bunk B."/>
            <person name="Sproer C."/>
        </authorList>
    </citation>
    <scope>NUCLEOTIDE SEQUENCE [LARGE SCALE GENOMIC DNA]</scope>
    <source>
        <strain evidence="7">SM-Chi-D1</strain>
    </source>
</reference>
<dbReference type="InterPro" id="IPR017850">
    <property type="entry name" value="Alkaline_phosphatase_core_sf"/>
</dbReference>
<keyword evidence="7" id="KW-1185">Reference proteome</keyword>
<dbReference type="PANTHER" id="PTHR42693:SF53">
    <property type="entry name" value="ENDO-4-O-SULFATASE"/>
    <property type="match status" value="1"/>
</dbReference>
<dbReference type="AlphaFoldDB" id="A0A1Q2MCW0"/>
<evidence type="ECO:0000256" key="2">
    <source>
        <dbReference type="ARBA" id="ARBA00022723"/>
    </source>
</evidence>
<dbReference type="InterPro" id="IPR050738">
    <property type="entry name" value="Sulfatase"/>
</dbReference>
<comment type="similarity">
    <text evidence="1">Belongs to the sulfatase family.</text>
</comment>
<dbReference type="PANTHER" id="PTHR42693">
    <property type="entry name" value="ARYLSULFATASE FAMILY MEMBER"/>
    <property type="match status" value="1"/>
</dbReference>
<evidence type="ECO:0000256" key="3">
    <source>
        <dbReference type="ARBA" id="ARBA00022801"/>
    </source>
</evidence>
<dbReference type="GO" id="GO:0046872">
    <property type="term" value="F:metal ion binding"/>
    <property type="evidence" value="ECO:0007669"/>
    <property type="project" value="UniProtKB-KW"/>
</dbReference>
<dbReference type="EMBL" id="CP019646">
    <property type="protein sequence ID" value="AQQ70494.1"/>
    <property type="molecule type" value="Genomic_DNA"/>
</dbReference>
<dbReference type="Proteomes" id="UP000188181">
    <property type="component" value="Chromosome"/>
</dbReference>
<dbReference type="EC" id="3.1.6.1" evidence="6"/>
<dbReference type="OrthoDB" id="9762324at2"/>
<protein>
    <submittedName>
        <fullName evidence="6">Arylsulfatase</fullName>
        <ecNumber evidence="6">3.1.6.1</ecNumber>
    </submittedName>
</protein>
<dbReference type="InterPro" id="IPR000917">
    <property type="entry name" value="Sulfatase_N"/>
</dbReference>
<gene>
    <name evidence="6" type="ORF">SMSP2_00846</name>
</gene>
<dbReference type="Gene3D" id="3.40.720.10">
    <property type="entry name" value="Alkaline Phosphatase, subunit A"/>
    <property type="match status" value="1"/>
</dbReference>
<dbReference type="SUPFAM" id="SSF53649">
    <property type="entry name" value="Alkaline phosphatase-like"/>
    <property type="match status" value="1"/>
</dbReference>
<dbReference type="Pfam" id="PF00884">
    <property type="entry name" value="Sulfatase"/>
    <property type="match status" value="1"/>
</dbReference>
<dbReference type="CDD" id="cd16027">
    <property type="entry name" value="SGSH"/>
    <property type="match status" value="1"/>
</dbReference>
<feature type="domain" description="Sulfatase N-terminal" evidence="5">
    <location>
        <begin position="34"/>
        <end position="316"/>
    </location>
</feature>
<dbReference type="InterPro" id="IPR024607">
    <property type="entry name" value="Sulfatase_CS"/>
</dbReference>
<evidence type="ECO:0000259" key="5">
    <source>
        <dbReference type="Pfam" id="PF00884"/>
    </source>
</evidence>
<dbReference type="PROSITE" id="PS00523">
    <property type="entry name" value="SULFATASE_1"/>
    <property type="match status" value="1"/>
</dbReference>
<evidence type="ECO:0000313" key="6">
    <source>
        <dbReference type="EMBL" id="AQQ70494.1"/>
    </source>
</evidence>
<evidence type="ECO:0000256" key="4">
    <source>
        <dbReference type="ARBA" id="ARBA00022837"/>
    </source>
</evidence>